<dbReference type="InterPro" id="IPR003789">
    <property type="entry name" value="Asn/Gln_tRNA_amidoTrase-B-like"/>
</dbReference>
<gene>
    <name evidence="1" type="primary">yqeY</name>
    <name evidence="1" type="ORF">ERS852523_01370</name>
</gene>
<dbReference type="RefSeq" id="WP_025578938.1">
    <property type="nucleotide sequence ID" value="NZ_CZAW01000011.1"/>
</dbReference>
<dbReference type="EMBL" id="CZAW01000011">
    <property type="protein sequence ID" value="CUP36090.1"/>
    <property type="molecule type" value="Genomic_DNA"/>
</dbReference>
<accession>A0A174MPH3</accession>
<dbReference type="InterPro" id="IPR023168">
    <property type="entry name" value="GatB_Yqey_C_2"/>
</dbReference>
<dbReference type="Pfam" id="PF09424">
    <property type="entry name" value="YqeY"/>
    <property type="match status" value="1"/>
</dbReference>
<dbReference type="OrthoDB" id="9794041at2"/>
<dbReference type="GO" id="GO:0016884">
    <property type="term" value="F:carbon-nitrogen ligase activity, with glutamine as amido-N-donor"/>
    <property type="evidence" value="ECO:0007669"/>
    <property type="project" value="InterPro"/>
</dbReference>
<dbReference type="PANTHER" id="PTHR28055">
    <property type="entry name" value="ALTERED INHERITANCE OF MITOCHONDRIA PROTEIN 41, MITOCHONDRIAL"/>
    <property type="match status" value="1"/>
</dbReference>
<dbReference type="PANTHER" id="PTHR28055:SF1">
    <property type="entry name" value="ALTERED INHERITANCE OF MITOCHONDRIA PROTEIN 41, MITOCHONDRIAL"/>
    <property type="match status" value="1"/>
</dbReference>
<dbReference type="Proteomes" id="UP000095712">
    <property type="component" value="Unassembled WGS sequence"/>
</dbReference>
<evidence type="ECO:0000313" key="2">
    <source>
        <dbReference type="Proteomes" id="UP000095712"/>
    </source>
</evidence>
<dbReference type="Gene3D" id="1.10.1510.10">
    <property type="entry name" value="Uncharacterised protein YqeY/AIM41 PF09424, N-terminal domain"/>
    <property type="match status" value="1"/>
</dbReference>
<reference evidence="1 2" key="1">
    <citation type="submission" date="2015-09" db="EMBL/GenBank/DDBJ databases">
        <authorList>
            <consortium name="Pathogen Informatics"/>
        </authorList>
    </citation>
    <scope>NUCLEOTIDE SEQUENCE [LARGE SCALE GENOMIC DNA]</scope>
    <source>
        <strain evidence="1 2">2789STDY5834911</strain>
    </source>
</reference>
<protein>
    <submittedName>
        <fullName evidence="1">Uncharacterized conserved protein</fullName>
    </submittedName>
</protein>
<dbReference type="SUPFAM" id="SSF89095">
    <property type="entry name" value="GatB/YqeY motif"/>
    <property type="match status" value="1"/>
</dbReference>
<dbReference type="InterPro" id="IPR042184">
    <property type="entry name" value="YqeY/Aim41_N"/>
</dbReference>
<dbReference type="AlphaFoldDB" id="A0A174MPH3"/>
<evidence type="ECO:0000313" key="1">
    <source>
        <dbReference type="EMBL" id="CUP36090.1"/>
    </source>
</evidence>
<name>A0A174MPH3_9FIRM</name>
<proteinExistence type="predicted"/>
<sequence>MELEVLRKDMVAAMKAKDKVTKEAVSSLISAVKKVAIDEGCRDEIKSDLVDRVILKELKTVKEQLDTCPESREDLKAEYQARYDVIAKYAPKQMDAAEVKTYLEEKFADVIATKNKGQIMKAVMADMKGKADGKVINQVVAELCK</sequence>
<organism evidence="1 2">
    <name type="scientific">Blautia wexlerae</name>
    <dbReference type="NCBI Taxonomy" id="418240"/>
    <lineage>
        <taxon>Bacteria</taxon>
        <taxon>Bacillati</taxon>
        <taxon>Bacillota</taxon>
        <taxon>Clostridia</taxon>
        <taxon>Lachnospirales</taxon>
        <taxon>Lachnospiraceae</taxon>
        <taxon>Blautia</taxon>
    </lineage>
</organism>
<dbReference type="InterPro" id="IPR019004">
    <property type="entry name" value="YqeY/Aim41"/>
</dbReference>
<dbReference type="GeneID" id="75077293"/>
<dbReference type="Gene3D" id="1.10.10.410">
    <property type="match status" value="1"/>
</dbReference>